<keyword evidence="2" id="KW-1185">Reference proteome</keyword>
<accession>A0AA42CDL0</accession>
<dbReference type="Proteomes" id="UP001165679">
    <property type="component" value="Unassembled WGS sequence"/>
</dbReference>
<reference evidence="1" key="1">
    <citation type="submission" date="2022-09" db="EMBL/GenBank/DDBJ databases">
        <title>Rhodovastum sp. nov. RN2-1 isolated from soil in Seongnam, South Korea.</title>
        <authorList>
            <person name="Le N.T."/>
        </authorList>
    </citation>
    <scope>NUCLEOTIDE SEQUENCE</scope>
    <source>
        <strain evidence="1">RN2-1</strain>
    </source>
</reference>
<dbReference type="EMBL" id="JAPDNT010000006">
    <property type="protein sequence ID" value="MCW3474993.1"/>
    <property type="molecule type" value="Genomic_DNA"/>
</dbReference>
<dbReference type="RefSeq" id="WP_264713676.1">
    <property type="nucleotide sequence ID" value="NZ_JAPDNT010000006.1"/>
</dbReference>
<dbReference type="Gene3D" id="1.10.10.690">
    <property type="entry name" value="YidB-like"/>
    <property type="match status" value="1"/>
</dbReference>
<comment type="caution">
    <text evidence="1">The sequence shown here is derived from an EMBL/GenBank/DDBJ whole genome shotgun (WGS) entry which is preliminary data.</text>
</comment>
<dbReference type="SUPFAM" id="SSF140804">
    <property type="entry name" value="YidB-like"/>
    <property type="match status" value="1"/>
</dbReference>
<evidence type="ECO:0000313" key="2">
    <source>
        <dbReference type="Proteomes" id="UP001165679"/>
    </source>
</evidence>
<sequence length="106" mass="11025">MSEFLGQMMGSVAQILGVAQGAAGGALTPLIAQLENAGLAEKVRSWISHGENLPITPEELEAAFTPEQLDAWAEQAGTTPEALLKVMADALPHVIDHATPEGKLPG</sequence>
<dbReference type="InterPro" id="IPR045372">
    <property type="entry name" value="YidB"/>
</dbReference>
<dbReference type="AlphaFoldDB" id="A0AA42CDL0"/>
<protein>
    <submittedName>
        <fullName evidence="1">YidB family protein</fullName>
    </submittedName>
</protein>
<gene>
    <name evidence="1" type="ORF">OL599_10450</name>
</gene>
<dbReference type="InterPro" id="IPR027405">
    <property type="entry name" value="YidB-like"/>
</dbReference>
<evidence type="ECO:0000313" key="1">
    <source>
        <dbReference type="EMBL" id="MCW3474993.1"/>
    </source>
</evidence>
<name>A0AA42CDL0_9PROT</name>
<reference evidence="1" key="2">
    <citation type="submission" date="2022-10" db="EMBL/GenBank/DDBJ databases">
        <authorList>
            <person name="Trinh H.N."/>
        </authorList>
    </citation>
    <scope>NUCLEOTIDE SEQUENCE</scope>
    <source>
        <strain evidence="1">RN2-1</strain>
    </source>
</reference>
<proteinExistence type="predicted"/>
<dbReference type="Pfam" id="PF20159">
    <property type="entry name" value="YidB"/>
    <property type="match status" value="1"/>
</dbReference>
<organism evidence="1 2">
    <name type="scientific">Limobrevibacterium gyesilva</name>
    <dbReference type="NCBI Taxonomy" id="2991712"/>
    <lineage>
        <taxon>Bacteria</taxon>
        <taxon>Pseudomonadati</taxon>
        <taxon>Pseudomonadota</taxon>
        <taxon>Alphaproteobacteria</taxon>
        <taxon>Acetobacterales</taxon>
        <taxon>Acetobacteraceae</taxon>
        <taxon>Limobrevibacterium</taxon>
    </lineage>
</organism>